<sequence length="455" mass="50432">MPAISSTSRAILNLTGTPAMRPALDAPQVQQDALLSGTFGLAVYDPASSAYIAYGYSGIPFSRMLPSASYGPPPSSDNITLVNPNVDLLAFLKLGGFNMYWYEHSAAFMILIAILGHVTDAVFKAAHRKRSKKKKAKKSKKAIETGKCLACFRTLDAVPKLHQLHLLQLALILTFAAYSLLSWRILQRAPESVSPPQEPQATHKKRNKKKKTKKIKKANATRPFCIIPTAMLGRITDTVSEYTKASRRLVTQTISSLLSSANADQTRVFGILRGSAASNSNHGDVDAEADEYLRSAFNAPDARSPPLMGWSDHEADETLSWHPSVEELGSWMFPSVPFEPFSHPLPSEDALAGLTAADADPVRPFGFVRTNYVKRVDYNEVYENAMLNVALDLPFSMEPFIYSWQIYCFPHEQLGRYPPVEEWTGMLEPRPMLAYYMRKGPGPPMYICGRWGPLG</sequence>
<gene>
    <name evidence="3" type="ORF">ONZ51_g838</name>
</gene>
<organism evidence="3 4">
    <name type="scientific">Trametes cubensis</name>
    <dbReference type="NCBI Taxonomy" id="1111947"/>
    <lineage>
        <taxon>Eukaryota</taxon>
        <taxon>Fungi</taxon>
        <taxon>Dikarya</taxon>
        <taxon>Basidiomycota</taxon>
        <taxon>Agaricomycotina</taxon>
        <taxon>Agaricomycetes</taxon>
        <taxon>Polyporales</taxon>
        <taxon>Polyporaceae</taxon>
        <taxon>Trametes</taxon>
    </lineage>
</organism>
<protein>
    <submittedName>
        <fullName evidence="3">Uncharacterized protein</fullName>
    </submittedName>
</protein>
<comment type="caution">
    <text evidence="3">The sequence shown here is derived from an EMBL/GenBank/DDBJ whole genome shotgun (WGS) entry which is preliminary data.</text>
</comment>
<feature type="transmembrane region" description="Helical" evidence="2">
    <location>
        <begin position="166"/>
        <end position="186"/>
    </location>
</feature>
<evidence type="ECO:0000313" key="3">
    <source>
        <dbReference type="EMBL" id="KAJ8496868.1"/>
    </source>
</evidence>
<dbReference type="AlphaFoldDB" id="A0AAD7U4T9"/>
<keyword evidence="2" id="KW-1133">Transmembrane helix</keyword>
<dbReference type="EMBL" id="JAPEVG010000011">
    <property type="protein sequence ID" value="KAJ8496868.1"/>
    <property type="molecule type" value="Genomic_DNA"/>
</dbReference>
<feature type="transmembrane region" description="Helical" evidence="2">
    <location>
        <begin position="106"/>
        <end position="126"/>
    </location>
</feature>
<evidence type="ECO:0000256" key="2">
    <source>
        <dbReference type="SAM" id="Phobius"/>
    </source>
</evidence>
<accession>A0AAD7U4T9</accession>
<keyword evidence="2" id="KW-0472">Membrane</keyword>
<name>A0AAD7U4T9_9APHY</name>
<proteinExistence type="predicted"/>
<reference evidence="3" key="1">
    <citation type="submission" date="2022-11" db="EMBL/GenBank/DDBJ databases">
        <title>Genome Sequence of Cubamyces cubensis.</title>
        <authorList>
            <person name="Buettner E."/>
        </authorList>
    </citation>
    <scope>NUCLEOTIDE SEQUENCE</scope>
    <source>
        <strain evidence="3">MPL-01</strain>
    </source>
</reference>
<feature type="compositionally biased region" description="Basic residues" evidence="1">
    <location>
        <begin position="202"/>
        <end position="217"/>
    </location>
</feature>
<keyword evidence="4" id="KW-1185">Reference proteome</keyword>
<keyword evidence="2" id="KW-0812">Transmembrane</keyword>
<feature type="region of interest" description="Disordered" evidence="1">
    <location>
        <begin position="192"/>
        <end position="217"/>
    </location>
</feature>
<dbReference type="Proteomes" id="UP001215151">
    <property type="component" value="Unassembled WGS sequence"/>
</dbReference>
<evidence type="ECO:0000313" key="4">
    <source>
        <dbReference type="Proteomes" id="UP001215151"/>
    </source>
</evidence>
<evidence type="ECO:0000256" key="1">
    <source>
        <dbReference type="SAM" id="MobiDB-lite"/>
    </source>
</evidence>